<keyword evidence="1" id="KW-0472">Membrane</keyword>
<accession>A0A5N6JC18</accession>
<keyword evidence="1" id="KW-1133">Transmembrane helix</keyword>
<gene>
    <name evidence="2" type="ORF">BDV30DRAFT_235818</name>
</gene>
<reference evidence="2 3" key="1">
    <citation type="submission" date="2019-04" db="EMBL/GenBank/DDBJ databases">
        <title>Fungal friends and foes A comparative genomics study of 23 Aspergillus species from section Flavi.</title>
        <authorList>
            <consortium name="DOE Joint Genome Institute"/>
            <person name="Kjaerbolling I."/>
            <person name="Vesth T.C."/>
            <person name="Frisvad J.C."/>
            <person name="Nybo J.L."/>
            <person name="Theobald S."/>
            <person name="Kildgaard S."/>
            <person name="Petersen T.I."/>
            <person name="Kuo A."/>
            <person name="Sato A."/>
            <person name="Lyhne E.K."/>
            <person name="Kogle M.E."/>
            <person name="Wiebenga A."/>
            <person name="Kun R.S."/>
            <person name="Lubbers R.J."/>
            <person name="Makela M.R."/>
            <person name="Barry K."/>
            <person name="Chovatia M."/>
            <person name="Clum A."/>
            <person name="Daum C."/>
            <person name="Haridas S."/>
            <person name="He G."/>
            <person name="LaButti K."/>
            <person name="Lipzen A."/>
            <person name="Mondo S."/>
            <person name="Pangilinan J."/>
            <person name="Riley R."/>
            <person name="Salamov A."/>
            <person name="Simmons B.A."/>
            <person name="Magnuson J.K."/>
            <person name="Henrissat B."/>
            <person name="Mortensen U.H."/>
            <person name="Larsen T.O."/>
            <person name="De vries R.P."/>
            <person name="Grigoriev I.V."/>
            <person name="Machida M."/>
            <person name="Baker S.E."/>
            <person name="Andersen M.R."/>
        </authorList>
    </citation>
    <scope>NUCLEOTIDE SEQUENCE [LARGE SCALE GENOMIC DNA]</scope>
    <source>
        <strain evidence="2 3">CBS 117635</strain>
    </source>
</reference>
<keyword evidence="3" id="KW-1185">Reference proteome</keyword>
<name>A0A5N6JC18_9EURO</name>
<dbReference type="AlphaFoldDB" id="A0A5N6JC18"/>
<keyword evidence="1" id="KW-0812">Transmembrane</keyword>
<feature type="transmembrane region" description="Helical" evidence="1">
    <location>
        <begin position="24"/>
        <end position="46"/>
    </location>
</feature>
<evidence type="ECO:0000256" key="1">
    <source>
        <dbReference type="SAM" id="Phobius"/>
    </source>
</evidence>
<evidence type="ECO:0000313" key="3">
    <source>
        <dbReference type="Proteomes" id="UP000326289"/>
    </source>
</evidence>
<dbReference type="EMBL" id="ML732777">
    <property type="protein sequence ID" value="KAB8276365.1"/>
    <property type="molecule type" value="Genomic_DNA"/>
</dbReference>
<organism evidence="2 3">
    <name type="scientific">Aspergillus minisclerotigenes</name>
    <dbReference type="NCBI Taxonomy" id="656917"/>
    <lineage>
        <taxon>Eukaryota</taxon>
        <taxon>Fungi</taxon>
        <taxon>Dikarya</taxon>
        <taxon>Ascomycota</taxon>
        <taxon>Pezizomycotina</taxon>
        <taxon>Eurotiomycetes</taxon>
        <taxon>Eurotiomycetidae</taxon>
        <taxon>Eurotiales</taxon>
        <taxon>Aspergillaceae</taxon>
        <taxon>Aspergillus</taxon>
        <taxon>Aspergillus subgen. Circumdati</taxon>
    </lineage>
</organism>
<proteinExistence type="predicted"/>
<sequence length="245" mass="27053">MAPSDSAGHLCDCTFSRLPESSKIGMIVGIPFGAIFLLAIGLYIGFVCRRKDPRRQNTAPPRSRTPVNMFGRAIKEKFPGLVGELPGTDMHTATGTSNTSTLQAQLDGECEKGELNGYKHTEYGDSRKFTRTEGSSDNFDSYGLHPFVIGSQITFGNGNIQETILLVVRILERWDYDGTVTKDDGKEYHKFQLQPNAWRVPSTIKEWRDKNGGTHAVMATMYIETGTDADDDTFEAAMRDSLGGL</sequence>
<dbReference type="Proteomes" id="UP000326289">
    <property type="component" value="Unassembled WGS sequence"/>
</dbReference>
<evidence type="ECO:0000313" key="2">
    <source>
        <dbReference type="EMBL" id="KAB8276365.1"/>
    </source>
</evidence>
<protein>
    <submittedName>
        <fullName evidence="2">Uncharacterized protein</fullName>
    </submittedName>
</protein>